<keyword evidence="3 12" id="KW-0808">Transferase</keyword>
<dbReference type="EC" id="2.1.1.225" evidence="12"/>
<comment type="catalytic activity">
    <reaction evidence="9 12">
        <text>cytidine(4) in tRNA(Pro) + S-adenosyl-L-methionine = 2'-O-methylcytidine(4) in tRNA(Pro) + S-adenosyl-L-homocysteine + H(+)</text>
        <dbReference type="Rhea" id="RHEA:32767"/>
        <dbReference type="Rhea" id="RHEA-COMP:10397"/>
        <dbReference type="Rhea" id="RHEA-COMP:10398"/>
        <dbReference type="ChEBI" id="CHEBI:15378"/>
        <dbReference type="ChEBI" id="CHEBI:57856"/>
        <dbReference type="ChEBI" id="CHEBI:59789"/>
        <dbReference type="ChEBI" id="CHEBI:74495"/>
        <dbReference type="ChEBI" id="CHEBI:82748"/>
        <dbReference type="EC" id="2.1.1.225"/>
    </reaction>
</comment>
<evidence type="ECO:0000256" key="12">
    <source>
        <dbReference type="RuleBase" id="RU367103"/>
    </source>
</evidence>
<evidence type="ECO:0000256" key="13">
    <source>
        <dbReference type="SAM" id="MobiDB-lite"/>
    </source>
</evidence>
<evidence type="ECO:0000313" key="15">
    <source>
        <dbReference type="EMBL" id="CAI2366479.1"/>
    </source>
</evidence>
<keyword evidence="8 12" id="KW-0862">Zinc</keyword>
<dbReference type="Pfam" id="PF05253">
    <property type="entry name" value="zf-U11-48K"/>
    <property type="match status" value="1"/>
</dbReference>
<dbReference type="EMBL" id="CAMPGE010007564">
    <property type="protein sequence ID" value="CAI2366479.1"/>
    <property type="molecule type" value="Genomic_DNA"/>
</dbReference>
<dbReference type="PANTHER" id="PTHR12998">
    <property type="entry name" value="TRNA:M(4)X MODIFICATION ENZYME TRM13 HOMOLOG"/>
    <property type="match status" value="1"/>
</dbReference>
<evidence type="ECO:0000256" key="2">
    <source>
        <dbReference type="ARBA" id="ARBA00022603"/>
    </source>
</evidence>
<comment type="catalytic activity">
    <reaction evidence="11 12">
        <text>adenosine(4) in tRNA(His) + S-adenosyl-L-methionine = 2'-O-methyladenosine(4) in tRNA(His) + S-adenosyl-L-homocysteine + H(+)</text>
        <dbReference type="Rhea" id="RHEA:43196"/>
        <dbReference type="Rhea" id="RHEA-COMP:10401"/>
        <dbReference type="Rhea" id="RHEA-COMP:10402"/>
        <dbReference type="ChEBI" id="CHEBI:15378"/>
        <dbReference type="ChEBI" id="CHEBI:57856"/>
        <dbReference type="ChEBI" id="CHEBI:59789"/>
        <dbReference type="ChEBI" id="CHEBI:74411"/>
        <dbReference type="ChEBI" id="CHEBI:74477"/>
        <dbReference type="EC" id="2.1.1.225"/>
    </reaction>
</comment>
<comment type="function">
    <text evidence="12">tRNA methylase which 2'-O-methylates cytidine(4) in tRNA(Pro) and tRNA(Gly)(GCC), and adenosine(4) in tRNA(His).</text>
</comment>
<evidence type="ECO:0000256" key="1">
    <source>
        <dbReference type="ARBA" id="ARBA00005265"/>
    </source>
</evidence>
<reference evidence="15" key="1">
    <citation type="submission" date="2023-07" db="EMBL/GenBank/DDBJ databases">
        <authorList>
            <consortium name="AG Swart"/>
            <person name="Singh M."/>
            <person name="Singh A."/>
            <person name="Seah K."/>
            <person name="Emmerich C."/>
        </authorList>
    </citation>
    <scope>NUCLEOTIDE SEQUENCE</scope>
    <source>
        <strain evidence="15">DP1</strain>
    </source>
</reference>
<dbReference type="InterPro" id="IPR039044">
    <property type="entry name" value="Trm13"/>
</dbReference>
<protein>
    <recommendedName>
        <fullName evidence="12">tRNA:m(4)X modification enzyme TRM13</fullName>
        <ecNumber evidence="12">2.1.1.225</ecNumber>
    </recommendedName>
</protein>
<evidence type="ECO:0000256" key="6">
    <source>
        <dbReference type="ARBA" id="ARBA00022723"/>
    </source>
</evidence>
<evidence type="ECO:0000256" key="8">
    <source>
        <dbReference type="ARBA" id="ARBA00022833"/>
    </source>
</evidence>
<accession>A0AAD1UCV8</accession>
<dbReference type="InterPro" id="IPR022776">
    <property type="entry name" value="TRM13/UPF0224_CHHC_Znf_dom"/>
</dbReference>
<evidence type="ECO:0000256" key="10">
    <source>
        <dbReference type="ARBA" id="ARBA00048635"/>
    </source>
</evidence>
<dbReference type="GO" id="GO:0008270">
    <property type="term" value="F:zinc ion binding"/>
    <property type="evidence" value="ECO:0007669"/>
    <property type="project" value="UniProtKB-KW"/>
</dbReference>
<organism evidence="15 16">
    <name type="scientific">Euplotes crassus</name>
    <dbReference type="NCBI Taxonomy" id="5936"/>
    <lineage>
        <taxon>Eukaryota</taxon>
        <taxon>Sar</taxon>
        <taxon>Alveolata</taxon>
        <taxon>Ciliophora</taxon>
        <taxon>Intramacronucleata</taxon>
        <taxon>Spirotrichea</taxon>
        <taxon>Hypotrichia</taxon>
        <taxon>Euplotida</taxon>
        <taxon>Euplotidae</taxon>
        <taxon>Moneuplotes</taxon>
    </lineage>
</organism>
<feature type="domain" description="CHHC U11-48K-type" evidence="14">
    <location>
        <begin position="47"/>
        <end position="74"/>
    </location>
</feature>
<dbReference type="PANTHER" id="PTHR12998:SF0">
    <property type="entry name" value="TRNA:M(4)X MODIFICATION ENZYME TRM13 HOMOLOG"/>
    <property type="match status" value="1"/>
</dbReference>
<feature type="region of interest" description="Disordered" evidence="13">
    <location>
        <begin position="158"/>
        <end position="177"/>
    </location>
</feature>
<dbReference type="Proteomes" id="UP001295684">
    <property type="component" value="Unassembled WGS sequence"/>
</dbReference>
<gene>
    <name evidence="15" type="ORF">ECRASSUSDP1_LOCUS7752</name>
</gene>
<keyword evidence="7 12" id="KW-0863">Zinc-finger</keyword>
<dbReference type="AlphaFoldDB" id="A0AAD1UCV8"/>
<comment type="similarity">
    <text evidence="1 12">Belongs to the methyltransferase TRM13 family.</text>
</comment>
<evidence type="ECO:0000259" key="14">
    <source>
        <dbReference type="PROSITE" id="PS51800"/>
    </source>
</evidence>
<keyword evidence="6 12" id="KW-0479">Metal-binding</keyword>
<evidence type="ECO:0000313" key="16">
    <source>
        <dbReference type="Proteomes" id="UP001295684"/>
    </source>
</evidence>
<evidence type="ECO:0000256" key="5">
    <source>
        <dbReference type="ARBA" id="ARBA00022694"/>
    </source>
</evidence>
<dbReference type="Pfam" id="PF05206">
    <property type="entry name" value="TRM13"/>
    <property type="match status" value="2"/>
</dbReference>
<evidence type="ECO:0000256" key="7">
    <source>
        <dbReference type="ARBA" id="ARBA00022771"/>
    </source>
</evidence>
<dbReference type="GO" id="GO:0030488">
    <property type="term" value="P:tRNA methylation"/>
    <property type="evidence" value="ECO:0007669"/>
    <property type="project" value="InterPro"/>
</dbReference>
<comment type="catalytic activity">
    <reaction evidence="10 12">
        <text>cytidine(4) in tRNA(Gly)(GCC) + S-adenosyl-L-methionine = 2'-O-methylcytidine(4) in tRNA(Gly)(GCC) + S-adenosyl-L-homocysteine + H(+)</text>
        <dbReference type="Rhea" id="RHEA:43192"/>
        <dbReference type="Rhea" id="RHEA-COMP:10399"/>
        <dbReference type="Rhea" id="RHEA-COMP:10400"/>
        <dbReference type="ChEBI" id="CHEBI:15378"/>
        <dbReference type="ChEBI" id="CHEBI:57856"/>
        <dbReference type="ChEBI" id="CHEBI:59789"/>
        <dbReference type="ChEBI" id="CHEBI:74495"/>
        <dbReference type="ChEBI" id="CHEBI:82748"/>
        <dbReference type="EC" id="2.1.1.225"/>
    </reaction>
</comment>
<keyword evidence="5 12" id="KW-0819">tRNA processing</keyword>
<dbReference type="InterPro" id="IPR007871">
    <property type="entry name" value="Methyltransferase_TRM13"/>
</dbReference>
<evidence type="ECO:0000256" key="4">
    <source>
        <dbReference type="ARBA" id="ARBA00022691"/>
    </source>
</evidence>
<keyword evidence="16" id="KW-1185">Reference proteome</keyword>
<feature type="region of interest" description="Disordered" evidence="13">
    <location>
        <begin position="286"/>
        <end position="313"/>
    </location>
</feature>
<dbReference type="GO" id="GO:0106050">
    <property type="term" value="F:tRNA 2'-O-methyltransferase activity"/>
    <property type="evidence" value="ECO:0007669"/>
    <property type="project" value="UniProtKB-UniRule"/>
</dbReference>
<sequence length="472" mass="55163">MEKLKGGIEGKQCEFTKYKNKVRCLFAVQSKNTKYCNFHAYLDSDEFVLCPVDPSHSVKKEKLEKHVKKCNKTKDNAKLEQSEWYKKDINVVNPLFDLKSVEEPKRLKTFSQAELDAWYIRIDEVWQTVKDQIIQMVDSDQTEEEKLAALGVVDIEEIKESQEPKEPKEEEKKQEKLELTKTTKHTLQHNKIVDMMDNYGLLKHRDIKYLEYGAGRGLLSHYLHERLDSKLSEEEKKNHEENNFEFYLIEREKIRYLADRHYKEHNNHKRIRVDISHFDISHIHQEHSLKKSEKEPTKELEASEEVKEPNTEPDDGKLFSKYLVDPNIKIVGIAKHLCGGATDLAIHSLTQSPLTYGVIIATCCHQRCDERTYVNIDYLNELGFKKDYEKSWLFKTTSWAVSGAYRIDKAAEDDSISKNSLRKTVTGYKAKRILELGRAMILKKKCNLKVSLKQYCSKIESPENMLLIGIRE</sequence>
<comment type="caution">
    <text evidence="15">The sequence shown here is derived from an EMBL/GenBank/DDBJ whole genome shotgun (WGS) entry which is preliminary data.</text>
</comment>
<evidence type="ECO:0000256" key="3">
    <source>
        <dbReference type="ARBA" id="ARBA00022679"/>
    </source>
</evidence>
<evidence type="ECO:0000256" key="9">
    <source>
        <dbReference type="ARBA" id="ARBA00048165"/>
    </source>
</evidence>
<evidence type="ECO:0000256" key="11">
    <source>
        <dbReference type="ARBA" id="ARBA00049393"/>
    </source>
</evidence>
<keyword evidence="2 12" id="KW-0489">Methyltransferase</keyword>
<keyword evidence="4 12" id="KW-0949">S-adenosyl-L-methionine</keyword>
<proteinExistence type="inferred from homology"/>
<dbReference type="PROSITE" id="PS51800">
    <property type="entry name" value="ZF_CHHC_U11_48K"/>
    <property type="match status" value="1"/>
</dbReference>
<name>A0AAD1UCV8_EUPCR</name>